<feature type="compositionally biased region" description="Polar residues" evidence="1">
    <location>
        <begin position="94"/>
        <end position="104"/>
    </location>
</feature>
<accession>A0A2K1KJ37</accession>
<dbReference type="AlphaFoldDB" id="A0A2K1KJ37"/>
<dbReference type="PaxDb" id="3218-PP1S64_194V6.1"/>
<protein>
    <submittedName>
        <fullName evidence="2 3">Uncharacterized protein</fullName>
    </submittedName>
</protein>
<feature type="region of interest" description="Disordered" evidence="1">
    <location>
        <begin position="44"/>
        <end position="104"/>
    </location>
</feature>
<reference evidence="2 4" key="1">
    <citation type="journal article" date="2008" name="Science">
        <title>The Physcomitrella genome reveals evolutionary insights into the conquest of land by plants.</title>
        <authorList>
            <person name="Rensing S."/>
            <person name="Lang D."/>
            <person name="Zimmer A."/>
            <person name="Terry A."/>
            <person name="Salamov A."/>
            <person name="Shapiro H."/>
            <person name="Nishiyama T."/>
            <person name="Perroud P.-F."/>
            <person name="Lindquist E."/>
            <person name="Kamisugi Y."/>
            <person name="Tanahashi T."/>
            <person name="Sakakibara K."/>
            <person name="Fujita T."/>
            <person name="Oishi K."/>
            <person name="Shin-I T."/>
            <person name="Kuroki Y."/>
            <person name="Toyoda A."/>
            <person name="Suzuki Y."/>
            <person name="Hashimoto A."/>
            <person name="Yamaguchi K."/>
            <person name="Sugano A."/>
            <person name="Kohara Y."/>
            <person name="Fujiyama A."/>
            <person name="Anterola A."/>
            <person name="Aoki S."/>
            <person name="Ashton N."/>
            <person name="Barbazuk W.B."/>
            <person name="Barker E."/>
            <person name="Bennetzen J."/>
            <person name="Bezanilla M."/>
            <person name="Blankenship R."/>
            <person name="Cho S.H."/>
            <person name="Dutcher S."/>
            <person name="Estelle M."/>
            <person name="Fawcett J.A."/>
            <person name="Gundlach H."/>
            <person name="Hanada K."/>
            <person name="Heyl A."/>
            <person name="Hicks K.A."/>
            <person name="Hugh J."/>
            <person name="Lohr M."/>
            <person name="Mayer K."/>
            <person name="Melkozernov A."/>
            <person name="Murata T."/>
            <person name="Nelson D."/>
            <person name="Pils B."/>
            <person name="Prigge M."/>
            <person name="Reiss B."/>
            <person name="Renner T."/>
            <person name="Rombauts S."/>
            <person name="Rushton P."/>
            <person name="Sanderfoot A."/>
            <person name="Schween G."/>
            <person name="Shiu S.-H."/>
            <person name="Stueber K."/>
            <person name="Theodoulou F.L."/>
            <person name="Tu H."/>
            <person name="Van de Peer Y."/>
            <person name="Verrier P.J."/>
            <person name="Waters E."/>
            <person name="Wood A."/>
            <person name="Yang L."/>
            <person name="Cove D."/>
            <person name="Cuming A."/>
            <person name="Hasebe M."/>
            <person name="Lucas S."/>
            <person name="Mishler D.B."/>
            <person name="Reski R."/>
            <person name="Grigoriev I."/>
            <person name="Quatrano R.S."/>
            <person name="Boore J.L."/>
        </authorList>
    </citation>
    <scope>NUCLEOTIDE SEQUENCE [LARGE SCALE GENOMIC DNA]</scope>
    <source>
        <strain evidence="3 4">cv. Gransden 2004</strain>
    </source>
</reference>
<dbReference type="InParanoid" id="A0A2K1KJ37"/>
<dbReference type="EnsemblPlants" id="Pp3c5_9950V3.2">
    <property type="protein sequence ID" value="PAC:32956063.CDS.1"/>
    <property type="gene ID" value="Pp3c5_9950"/>
</dbReference>
<dbReference type="Gramene" id="Pp3c5_9950V3.1">
    <property type="protein sequence ID" value="PAC:32956062.CDS.1"/>
    <property type="gene ID" value="Pp3c5_9950"/>
</dbReference>
<dbReference type="Gramene" id="Pp3c5_9950V3.2">
    <property type="protein sequence ID" value="PAC:32956063.CDS.1"/>
    <property type="gene ID" value="Pp3c5_9950"/>
</dbReference>
<gene>
    <name evidence="2" type="ORF">PHYPA_007466</name>
</gene>
<reference evidence="2 4" key="2">
    <citation type="journal article" date="2018" name="Plant J.">
        <title>The Physcomitrella patens chromosome-scale assembly reveals moss genome structure and evolution.</title>
        <authorList>
            <person name="Lang D."/>
            <person name="Ullrich K.K."/>
            <person name="Murat F."/>
            <person name="Fuchs J."/>
            <person name="Jenkins J."/>
            <person name="Haas F.B."/>
            <person name="Piednoel M."/>
            <person name="Gundlach H."/>
            <person name="Van Bel M."/>
            <person name="Meyberg R."/>
            <person name="Vives C."/>
            <person name="Morata J."/>
            <person name="Symeonidi A."/>
            <person name="Hiss M."/>
            <person name="Muchero W."/>
            <person name="Kamisugi Y."/>
            <person name="Saleh O."/>
            <person name="Blanc G."/>
            <person name="Decker E.L."/>
            <person name="van Gessel N."/>
            <person name="Grimwood J."/>
            <person name="Hayes R.D."/>
            <person name="Graham S.W."/>
            <person name="Gunter L.E."/>
            <person name="McDaniel S.F."/>
            <person name="Hoernstein S.N.W."/>
            <person name="Larsson A."/>
            <person name="Li F.W."/>
            <person name="Perroud P.F."/>
            <person name="Phillips J."/>
            <person name="Ranjan P."/>
            <person name="Rokshar D.S."/>
            <person name="Rothfels C.J."/>
            <person name="Schneider L."/>
            <person name="Shu S."/>
            <person name="Stevenson D.W."/>
            <person name="Thummler F."/>
            <person name="Tillich M."/>
            <person name="Villarreal Aguilar J.C."/>
            <person name="Widiez T."/>
            <person name="Wong G.K."/>
            <person name="Wymore A."/>
            <person name="Zhang Y."/>
            <person name="Zimmer A.D."/>
            <person name="Quatrano R.S."/>
            <person name="Mayer K.F.X."/>
            <person name="Goodstein D."/>
            <person name="Casacuberta J.M."/>
            <person name="Vandepoele K."/>
            <person name="Reski R."/>
            <person name="Cuming A.C."/>
            <person name="Tuskan G.A."/>
            <person name="Maumus F."/>
            <person name="Salse J."/>
            <person name="Schmutz J."/>
            <person name="Rensing S.A."/>
        </authorList>
    </citation>
    <scope>NUCLEOTIDE SEQUENCE [LARGE SCALE GENOMIC DNA]</scope>
    <source>
        <strain evidence="3 4">cv. Gransden 2004</strain>
    </source>
</reference>
<dbReference type="EnsemblPlants" id="Pp3c5_9950V3.1">
    <property type="protein sequence ID" value="PAC:32956062.CDS.1"/>
    <property type="gene ID" value="Pp3c5_9950"/>
</dbReference>
<dbReference type="EMBL" id="ABEU02000005">
    <property type="protein sequence ID" value="PNR53791.1"/>
    <property type="molecule type" value="Genomic_DNA"/>
</dbReference>
<dbReference type="Proteomes" id="UP000006727">
    <property type="component" value="Chromosome 5"/>
</dbReference>
<evidence type="ECO:0000313" key="4">
    <source>
        <dbReference type="Proteomes" id="UP000006727"/>
    </source>
</evidence>
<name>A0A2K1KJ37_PHYPA</name>
<keyword evidence="4" id="KW-1185">Reference proteome</keyword>
<evidence type="ECO:0000256" key="1">
    <source>
        <dbReference type="SAM" id="MobiDB-lite"/>
    </source>
</evidence>
<proteinExistence type="predicted"/>
<evidence type="ECO:0000313" key="3">
    <source>
        <dbReference type="EnsemblPlants" id="PAC:32956062.CDS.1"/>
    </source>
</evidence>
<evidence type="ECO:0000313" key="2">
    <source>
        <dbReference type="EMBL" id="PNR53791.1"/>
    </source>
</evidence>
<organism evidence="2">
    <name type="scientific">Physcomitrium patens</name>
    <name type="common">Spreading-leaved earth moss</name>
    <name type="synonym">Physcomitrella patens</name>
    <dbReference type="NCBI Taxonomy" id="3218"/>
    <lineage>
        <taxon>Eukaryota</taxon>
        <taxon>Viridiplantae</taxon>
        <taxon>Streptophyta</taxon>
        <taxon>Embryophyta</taxon>
        <taxon>Bryophyta</taxon>
        <taxon>Bryophytina</taxon>
        <taxon>Bryopsida</taxon>
        <taxon>Funariidae</taxon>
        <taxon>Funariales</taxon>
        <taxon>Funariaceae</taxon>
        <taxon>Physcomitrium</taxon>
    </lineage>
</organism>
<sequence>MENYSGIVPFLWKTFKKPREKPLEPEMVPLSVHETLMEDEEYFLDSTGGNSPKFPKSPGMFGKSPSRFAKSPGKSHKRRNSTGLSGFSLPKLLSSHSQKSRFSY</sequence>
<reference evidence="3" key="3">
    <citation type="submission" date="2020-12" db="UniProtKB">
        <authorList>
            <consortium name="EnsemblPlants"/>
        </authorList>
    </citation>
    <scope>IDENTIFICATION</scope>
</reference>